<evidence type="ECO:0000313" key="1">
    <source>
        <dbReference type="EMBL" id="CCM00484.1"/>
    </source>
</evidence>
<gene>
    <name evidence="1" type="ORF">FIBRA_02518</name>
</gene>
<dbReference type="InterPro" id="IPR032675">
    <property type="entry name" value="LRR_dom_sf"/>
</dbReference>
<reference evidence="1 2" key="1">
    <citation type="journal article" date="2012" name="Appl. Environ. Microbiol.">
        <title>Short-read sequencing for genomic analysis of the brown rot fungus Fibroporia radiculosa.</title>
        <authorList>
            <person name="Tang J.D."/>
            <person name="Perkins A.D."/>
            <person name="Sonstegard T.S."/>
            <person name="Schroeder S.G."/>
            <person name="Burgess S.C."/>
            <person name="Diehl S.V."/>
        </authorList>
    </citation>
    <scope>NUCLEOTIDE SEQUENCE [LARGE SCALE GENOMIC DNA]</scope>
    <source>
        <strain evidence="1 2">TFFH 294</strain>
    </source>
</reference>
<dbReference type="Proteomes" id="UP000006352">
    <property type="component" value="Unassembled WGS sequence"/>
</dbReference>
<dbReference type="InParanoid" id="J4H1W5"/>
<dbReference type="AlphaFoldDB" id="J4H1W5"/>
<organism evidence="1 2">
    <name type="scientific">Fibroporia radiculosa</name>
    <dbReference type="NCBI Taxonomy" id="599839"/>
    <lineage>
        <taxon>Eukaryota</taxon>
        <taxon>Fungi</taxon>
        <taxon>Dikarya</taxon>
        <taxon>Basidiomycota</taxon>
        <taxon>Agaricomycotina</taxon>
        <taxon>Agaricomycetes</taxon>
        <taxon>Polyporales</taxon>
        <taxon>Fibroporiaceae</taxon>
        <taxon>Fibroporia</taxon>
    </lineage>
</organism>
<sequence>MEQLWDDRSALFACSLTCRAWLPRARTLIQYAYVNITSYNEYTQIEKMLKKRPVIAQFIRHISISKPRASGSRSNRVDREWPLLLQRLPAVEFLMLRNWSSCAMSNAALKNLHLSLSRIRTLSVVYSELTTQRTGNHSRFTEPIARLVCACPQLTSLKLSHKLRRSSESPNVQDPHLHLANVVPAWPIHIESLEIAGVAVPLDYWLLRGPIHLAPRRLLLQFSNRTGLYHIEWRHAGYLRQAGAALRELVLVFEFMWRLQSQSDPRLNACFSLVENEHLETLHLQYNCGNHEVGVREFNLEYAASALSHIPTHSHHALRHVRITFKLSTVVAEGIYNIMQLSPEVASGWAVLDDALSLFIRRRPQTEVEIEIYDEHPQGSLTAGYGTVVFMMIFLTKVQAVPHRVKIIYGRKWDPSADFGGRTTGELLEHWLE</sequence>
<protein>
    <recommendedName>
        <fullName evidence="3">F-box domain-containing protein</fullName>
    </recommendedName>
</protein>
<dbReference type="GeneID" id="24095395"/>
<dbReference type="Gene3D" id="3.80.10.10">
    <property type="entry name" value="Ribonuclease Inhibitor"/>
    <property type="match status" value="1"/>
</dbReference>
<dbReference type="EMBL" id="HE796987">
    <property type="protein sequence ID" value="CCM00484.1"/>
    <property type="molecule type" value="Genomic_DNA"/>
</dbReference>
<dbReference type="OrthoDB" id="2921803at2759"/>
<proteinExistence type="predicted"/>
<dbReference type="HOGENOM" id="CLU_036316_3_0_1"/>
<dbReference type="RefSeq" id="XP_012179767.1">
    <property type="nucleotide sequence ID" value="XM_012324377.1"/>
</dbReference>
<dbReference type="STRING" id="599839.J4H1W5"/>
<accession>J4H1W5</accession>
<evidence type="ECO:0008006" key="3">
    <source>
        <dbReference type="Google" id="ProtNLM"/>
    </source>
</evidence>
<evidence type="ECO:0000313" key="2">
    <source>
        <dbReference type="Proteomes" id="UP000006352"/>
    </source>
</evidence>
<name>J4H1W5_9APHY</name>
<keyword evidence="2" id="KW-1185">Reference proteome</keyword>